<dbReference type="Proteomes" id="UP000002774">
    <property type="component" value="Chromosome"/>
</dbReference>
<name>H1Y5I7_9SPHI</name>
<comment type="subcellular location">
    <subcellularLocation>
        <location evidence="1">Membrane</location>
    </subcellularLocation>
</comment>
<keyword evidence="8" id="KW-1185">Reference proteome</keyword>
<keyword evidence="3 5" id="KW-1133">Transmembrane helix</keyword>
<organism evidence="7 8">
    <name type="scientific">Mucilaginibacter paludis DSM 18603</name>
    <dbReference type="NCBI Taxonomy" id="714943"/>
    <lineage>
        <taxon>Bacteria</taxon>
        <taxon>Pseudomonadati</taxon>
        <taxon>Bacteroidota</taxon>
        <taxon>Sphingobacteriia</taxon>
        <taxon>Sphingobacteriales</taxon>
        <taxon>Sphingobacteriaceae</taxon>
        <taxon>Mucilaginibacter</taxon>
    </lineage>
</organism>
<dbReference type="SUPFAM" id="SSF50182">
    <property type="entry name" value="Sm-like ribonucleoproteins"/>
    <property type="match status" value="1"/>
</dbReference>
<evidence type="ECO:0000256" key="4">
    <source>
        <dbReference type="ARBA" id="ARBA00023136"/>
    </source>
</evidence>
<dbReference type="AlphaFoldDB" id="H1Y5I7"/>
<keyword evidence="2 5" id="KW-0812">Transmembrane</keyword>
<dbReference type="HOGENOM" id="CLU_021080_0_0_10"/>
<dbReference type="RefSeq" id="WP_008510485.1">
    <property type="nucleotide sequence ID" value="NZ_CM001403.1"/>
</dbReference>
<dbReference type="EMBL" id="CM001403">
    <property type="protein sequence ID" value="EHQ29339.1"/>
    <property type="molecule type" value="Genomic_DNA"/>
</dbReference>
<dbReference type="GO" id="GO:0016020">
    <property type="term" value="C:membrane"/>
    <property type="evidence" value="ECO:0007669"/>
    <property type="project" value="UniProtKB-SubCell"/>
</dbReference>
<evidence type="ECO:0000256" key="2">
    <source>
        <dbReference type="ARBA" id="ARBA00022692"/>
    </source>
</evidence>
<keyword evidence="4 5" id="KW-0472">Membrane</keyword>
<feature type="domain" description="Mechanosensitive ion channel MscS" evidence="6">
    <location>
        <begin position="201"/>
        <end position="267"/>
    </location>
</feature>
<dbReference type="GO" id="GO:0008381">
    <property type="term" value="F:mechanosensitive monoatomic ion channel activity"/>
    <property type="evidence" value="ECO:0007669"/>
    <property type="project" value="UniProtKB-ARBA"/>
</dbReference>
<dbReference type="STRING" id="714943.Mucpa_5264"/>
<gene>
    <name evidence="7" type="ORF">Mucpa_5264</name>
</gene>
<feature type="transmembrane region" description="Helical" evidence="5">
    <location>
        <begin position="152"/>
        <end position="173"/>
    </location>
</feature>
<proteinExistence type="predicted"/>
<sequence length="386" mass="44647">MKLLEKNKYIGYQMQDQLTELSNRFPYWVWNLIVVFGALIMGFILKLIITTLLRHYKNVSDYSLFKSILTHLGKPLNHFVPLFILTITAPMMNMSDQYLIPITRIIGMLLVISFANLLISSIKILEDFVYNHYDLKKDDNLRERKIRTQLQFIRKIAIALIILIALSIILLSFDSVRKIGAGLLTGVGISGIIIGFAAQKSLGNLLAGFQIAFTQPIRIDDVLVVEGEWGRVEEITLTYVVLNIWDQRRLILPINYFIEKPFQNWTRSTSEILGTAFFYVDYTFPVEELRSELTRLLNESNLWDKRVNVLQVTDVKESTMEIRALMSAKNSSQAFDLRCYVRENLIKFMRDKHPESLPQNRHLLAEHFNAKPNFIEQTAPGAEKEI</sequence>
<reference evidence="7" key="1">
    <citation type="submission" date="2011-09" db="EMBL/GenBank/DDBJ databases">
        <title>The permanent draft genome of Mucilaginibacter paludis DSM 18603.</title>
        <authorList>
            <consortium name="US DOE Joint Genome Institute (JGI-PGF)"/>
            <person name="Lucas S."/>
            <person name="Han J."/>
            <person name="Lapidus A."/>
            <person name="Bruce D."/>
            <person name="Goodwin L."/>
            <person name="Pitluck S."/>
            <person name="Peters L."/>
            <person name="Kyrpides N."/>
            <person name="Mavromatis K."/>
            <person name="Ivanova N."/>
            <person name="Mikhailova N."/>
            <person name="Held B."/>
            <person name="Detter J.C."/>
            <person name="Tapia R."/>
            <person name="Han C."/>
            <person name="Land M."/>
            <person name="Hauser L."/>
            <person name="Markowitz V."/>
            <person name="Cheng J.-F."/>
            <person name="Hugenholtz P."/>
            <person name="Woyke T."/>
            <person name="Wu D."/>
            <person name="Tindall B."/>
            <person name="Brambilla E."/>
            <person name="Klenk H.-P."/>
            <person name="Eisen J.A."/>
        </authorList>
    </citation>
    <scope>NUCLEOTIDE SEQUENCE [LARGE SCALE GENOMIC DNA]</scope>
    <source>
        <strain evidence="7">DSM 18603</strain>
    </source>
</reference>
<feature type="transmembrane region" description="Helical" evidence="5">
    <location>
        <begin position="28"/>
        <end position="54"/>
    </location>
</feature>
<feature type="transmembrane region" description="Helical" evidence="5">
    <location>
        <begin position="98"/>
        <end position="119"/>
    </location>
</feature>
<evidence type="ECO:0000313" key="8">
    <source>
        <dbReference type="Proteomes" id="UP000002774"/>
    </source>
</evidence>
<dbReference type="PANTHER" id="PTHR30566">
    <property type="entry name" value="YNAI-RELATED MECHANOSENSITIVE ION CHANNEL"/>
    <property type="match status" value="1"/>
</dbReference>
<evidence type="ECO:0000256" key="5">
    <source>
        <dbReference type="SAM" id="Phobius"/>
    </source>
</evidence>
<dbReference type="PANTHER" id="PTHR30566:SF25">
    <property type="entry name" value="INNER MEMBRANE PROTEIN"/>
    <property type="match status" value="1"/>
</dbReference>
<dbReference type="Gene3D" id="2.30.30.60">
    <property type="match status" value="1"/>
</dbReference>
<evidence type="ECO:0000256" key="1">
    <source>
        <dbReference type="ARBA" id="ARBA00004370"/>
    </source>
</evidence>
<dbReference type="InterPro" id="IPR006685">
    <property type="entry name" value="MscS_channel_2nd"/>
</dbReference>
<dbReference type="Gene3D" id="1.10.287.1260">
    <property type="match status" value="1"/>
</dbReference>
<dbReference type="Pfam" id="PF00924">
    <property type="entry name" value="MS_channel_2nd"/>
    <property type="match status" value="1"/>
</dbReference>
<dbReference type="eggNOG" id="COG0668">
    <property type="taxonomic scope" value="Bacteria"/>
</dbReference>
<feature type="transmembrane region" description="Helical" evidence="5">
    <location>
        <begin position="179"/>
        <end position="198"/>
    </location>
</feature>
<dbReference type="InterPro" id="IPR010920">
    <property type="entry name" value="LSM_dom_sf"/>
</dbReference>
<accession>H1Y5I7</accession>
<evidence type="ECO:0000256" key="3">
    <source>
        <dbReference type="ARBA" id="ARBA00022989"/>
    </source>
</evidence>
<protein>
    <submittedName>
        <fullName evidence="7">MscS Mechanosensitive ion channel</fullName>
    </submittedName>
</protein>
<dbReference type="InterPro" id="IPR023408">
    <property type="entry name" value="MscS_beta-dom_sf"/>
</dbReference>
<evidence type="ECO:0000313" key="7">
    <source>
        <dbReference type="EMBL" id="EHQ29339.1"/>
    </source>
</evidence>
<evidence type="ECO:0000259" key="6">
    <source>
        <dbReference type="Pfam" id="PF00924"/>
    </source>
</evidence>